<comment type="caution">
    <text evidence="3">The sequence shown here is derived from an EMBL/GenBank/DDBJ whole genome shotgun (WGS) entry which is preliminary data.</text>
</comment>
<gene>
    <name evidence="3" type="ORF">S03H2_00722</name>
</gene>
<dbReference type="SUPFAM" id="SSF51703">
    <property type="entry name" value="Cobalamin (vitamin B12)-dependent enzymes"/>
    <property type="match status" value="1"/>
</dbReference>
<dbReference type="AlphaFoldDB" id="X1E6Q5"/>
<organism evidence="3">
    <name type="scientific">marine sediment metagenome</name>
    <dbReference type="NCBI Taxonomy" id="412755"/>
    <lineage>
        <taxon>unclassified sequences</taxon>
        <taxon>metagenomes</taxon>
        <taxon>ecological metagenomes</taxon>
    </lineage>
</organism>
<keyword evidence="1" id="KW-0413">Isomerase</keyword>
<dbReference type="NCBIfam" id="TIGR00641">
    <property type="entry name" value="acid_CoA_mut_N"/>
    <property type="match status" value="1"/>
</dbReference>
<name>X1E6Q5_9ZZZZ</name>
<dbReference type="GO" id="GO:0031419">
    <property type="term" value="F:cobalamin binding"/>
    <property type="evidence" value="ECO:0007669"/>
    <property type="project" value="InterPro"/>
</dbReference>
<protein>
    <recommendedName>
        <fullName evidence="2">Methylmalonyl-CoA mutase alpha/beta chain catalytic domain-containing protein</fullName>
    </recommendedName>
</protein>
<evidence type="ECO:0000256" key="1">
    <source>
        <dbReference type="ARBA" id="ARBA00023235"/>
    </source>
</evidence>
<dbReference type="Gene3D" id="3.20.20.240">
    <property type="entry name" value="Methylmalonyl-CoA mutase"/>
    <property type="match status" value="1"/>
</dbReference>
<evidence type="ECO:0000313" key="3">
    <source>
        <dbReference type="EMBL" id="GAH28262.1"/>
    </source>
</evidence>
<dbReference type="InterPro" id="IPR006098">
    <property type="entry name" value="MMCoA_mutase_a_cat"/>
</dbReference>
<evidence type="ECO:0000259" key="2">
    <source>
        <dbReference type="Pfam" id="PF01642"/>
    </source>
</evidence>
<proteinExistence type="predicted"/>
<feature type="non-terminal residue" evidence="3">
    <location>
        <position position="1"/>
    </location>
</feature>
<dbReference type="InterPro" id="IPR006099">
    <property type="entry name" value="MeMalonylCoA_mutase_a/b_cat"/>
</dbReference>
<accession>X1E6Q5</accession>
<dbReference type="Pfam" id="PF01642">
    <property type="entry name" value="MM_CoA_mutase"/>
    <property type="match status" value="1"/>
</dbReference>
<feature type="domain" description="Methylmalonyl-CoA mutase alpha/beta chain catalytic" evidence="2">
    <location>
        <begin position="1"/>
        <end position="275"/>
    </location>
</feature>
<dbReference type="EMBL" id="BARU01000168">
    <property type="protein sequence ID" value="GAH28262.1"/>
    <property type="molecule type" value="Genomic_DNA"/>
</dbReference>
<reference evidence="3" key="1">
    <citation type="journal article" date="2014" name="Front. Microbiol.">
        <title>High frequency of phylogenetically diverse reductive dehalogenase-homologous genes in deep subseafloor sedimentary metagenomes.</title>
        <authorList>
            <person name="Kawai M."/>
            <person name="Futagami T."/>
            <person name="Toyoda A."/>
            <person name="Takaki Y."/>
            <person name="Nishi S."/>
            <person name="Hori S."/>
            <person name="Arai W."/>
            <person name="Tsubouchi T."/>
            <person name="Morono Y."/>
            <person name="Uchiyama I."/>
            <person name="Ito T."/>
            <person name="Fujiyama A."/>
            <person name="Inagaki F."/>
            <person name="Takami H."/>
        </authorList>
    </citation>
    <scope>NUCLEOTIDE SEQUENCE</scope>
    <source>
        <strain evidence="3">Expedition CK06-06</strain>
    </source>
</reference>
<sequence>VEEFVPRLSFFFNAHNDFFEEVAKFRAARRIWAEVMKERFRAKDQRCGWLRFHTQTSGVSLMAQQPYNNVVRVAIQALAAVLGGSQSIHTNSLDETYALPSEEAVTIALRTQQIIAHESGVINCIDPLGGSYFIEKLTDEMERDAKEYIRKIDDMGGMVKAIELGFPQKEIADSAYLYQKAVEKKEKIIVGVNAYEMEHKPIPFLKIDEAVAKQHMARLHNVKKTRNNAQVGEKILDLKKAASDKQNLMPYILSCVKSYATLGEIMDSLKEVYGEYQEPITY</sequence>
<dbReference type="GO" id="GO:0004494">
    <property type="term" value="F:methylmalonyl-CoA mutase activity"/>
    <property type="evidence" value="ECO:0007669"/>
    <property type="project" value="InterPro"/>
</dbReference>
<dbReference type="PANTHER" id="PTHR48101:SF1">
    <property type="entry name" value="METHYLMALONYL-COA MUTASE, LARGE SUBUNIT"/>
    <property type="match status" value="1"/>
</dbReference>
<dbReference type="PANTHER" id="PTHR48101">
    <property type="entry name" value="METHYLMALONYL-COA MUTASE, MITOCHONDRIAL-RELATED"/>
    <property type="match status" value="1"/>
</dbReference>
<dbReference type="InterPro" id="IPR016176">
    <property type="entry name" value="Cbl-dep_enz_cat"/>
</dbReference>